<evidence type="ECO:0000313" key="3">
    <source>
        <dbReference type="Proteomes" id="UP001138757"/>
    </source>
</evidence>
<reference evidence="2" key="1">
    <citation type="submission" date="2021-05" db="EMBL/GenBank/DDBJ databases">
        <title>Genome of Sphingobium sp. strain.</title>
        <authorList>
            <person name="Fan R."/>
        </authorList>
    </citation>
    <scope>NUCLEOTIDE SEQUENCE</scope>
    <source>
        <strain evidence="2">H33</strain>
    </source>
</reference>
<accession>A0A9X1DFI2</accession>
<dbReference type="EMBL" id="JAHGAW010000013">
    <property type="protein sequence ID" value="MBT2188903.1"/>
    <property type="molecule type" value="Genomic_DNA"/>
</dbReference>
<protein>
    <submittedName>
        <fullName evidence="2">Uncharacterized protein</fullName>
    </submittedName>
</protein>
<keyword evidence="1" id="KW-0812">Transmembrane</keyword>
<sequence>MTREIAVAVYLLALILVWRARPLRRAPAFWKVTMLTIGLLAIDRQFALLDRVTDMVRGLAEAGQWYDRRETPQREAAIGILLGAALLMAGLLILLRRATWPIRAVALATSALLALALLKAISLHGLDAMLGLRLVPGLPLSLSAGIELACLAIIIAGAALAVRRRDAGARRS</sequence>
<name>A0A9X1DFI2_9SPHN</name>
<evidence type="ECO:0000313" key="2">
    <source>
        <dbReference type="EMBL" id="MBT2188903.1"/>
    </source>
</evidence>
<dbReference type="RefSeq" id="WP_214625156.1">
    <property type="nucleotide sequence ID" value="NZ_JAHGAW010000013.1"/>
</dbReference>
<keyword evidence="3" id="KW-1185">Reference proteome</keyword>
<comment type="caution">
    <text evidence="2">The sequence shown here is derived from an EMBL/GenBank/DDBJ whole genome shotgun (WGS) entry which is preliminary data.</text>
</comment>
<organism evidence="2 3">
    <name type="scientific">Sphingobium nicotianae</name>
    <dbReference type="NCBI Taxonomy" id="2782607"/>
    <lineage>
        <taxon>Bacteria</taxon>
        <taxon>Pseudomonadati</taxon>
        <taxon>Pseudomonadota</taxon>
        <taxon>Alphaproteobacteria</taxon>
        <taxon>Sphingomonadales</taxon>
        <taxon>Sphingomonadaceae</taxon>
        <taxon>Sphingobium</taxon>
    </lineage>
</organism>
<proteinExistence type="predicted"/>
<keyword evidence="1" id="KW-1133">Transmembrane helix</keyword>
<feature type="transmembrane region" description="Helical" evidence="1">
    <location>
        <begin position="142"/>
        <end position="162"/>
    </location>
</feature>
<keyword evidence="1" id="KW-0472">Membrane</keyword>
<gene>
    <name evidence="2" type="ORF">KK488_18315</name>
</gene>
<feature type="transmembrane region" description="Helical" evidence="1">
    <location>
        <begin position="76"/>
        <end position="95"/>
    </location>
</feature>
<feature type="transmembrane region" description="Helical" evidence="1">
    <location>
        <begin position="102"/>
        <end position="122"/>
    </location>
</feature>
<evidence type="ECO:0000256" key="1">
    <source>
        <dbReference type="SAM" id="Phobius"/>
    </source>
</evidence>
<dbReference type="Proteomes" id="UP001138757">
    <property type="component" value="Unassembled WGS sequence"/>
</dbReference>
<dbReference type="AlphaFoldDB" id="A0A9X1DFI2"/>